<gene>
    <name evidence="1" type="ORF">Lalb_Chr18g0055971</name>
</gene>
<evidence type="ECO:0000313" key="1">
    <source>
        <dbReference type="EMBL" id="KAE9594642.1"/>
    </source>
</evidence>
<dbReference type="Proteomes" id="UP000447434">
    <property type="component" value="Chromosome 18"/>
</dbReference>
<comment type="caution">
    <text evidence="1">The sequence shown here is derived from an EMBL/GenBank/DDBJ whole genome shotgun (WGS) entry which is preliminary data.</text>
</comment>
<dbReference type="AlphaFoldDB" id="A0A6A4NZ68"/>
<sequence>MGWKNDHFTMESGFNALCRLSNLRVGIVEELISQVHGILMEVGLGSEEWNLGRNWCRGIA</sequence>
<accession>A0A6A4NZ68</accession>
<organism evidence="1 2">
    <name type="scientific">Lupinus albus</name>
    <name type="common">White lupine</name>
    <name type="synonym">Lupinus termis</name>
    <dbReference type="NCBI Taxonomy" id="3870"/>
    <lineage>
        <taxon>Eukaryota</taxon>
        <taxon>Viridiplantae</taxon>
        <taxon>Streptophyta</taxon>
        <taxon>Embryophyta</taxon>
        <taxon>Tracheophyta</taxon>
        <taxon>Spermatophyta</taxon>
        <taxon>Magnoliopsida</taxon>
        <taxon>eudicotyledons</taxon>
        <taxon>Gunneridae</taxon>
        <taxon>Pentapetalae</taxon>
        <taxon>rosids</taxon>
        <taxon>fabids</taxon>
        <taxon>Fabales</taxon>
        <taxon>Fabaceae</taxon>
        <taxon>Papilionoideae</taxon>
        <taxon>50 kb inversion clade</taxon>
        <taxon>genistoids sensu lato</taxon>
        <taxon>core genistoids</taxon>
        <taxon>Genisteae</taxon>
        <taxon>Lupinus</taxon>
    </lineage>
</organism>
<dbReference type="EMBL" id="WOCE01000018">
    <property type="protein sequence ID" value="KAE9594642.1"/>
    <property type="molecule type" value="Genomic_DNA"/>
</dbReference>
<evidence type="ECO:0000313" key="2">
    <source>
        <dbReference type="Proteomes" id="UP000447434"/>
    </source>
</evidence>
<name>A0A6A4NZ68_LUPAL</name>
<protein>
    <submittedName>
        <fullName evidence="1">Uncharacterized protein</fullName>
    </submittedName>
</protein>
<reference evidence="2" key="1">
    <citation type="journal article" date="2020" name="Nat. Commun.">
        <title>Genome sequence of the cluster root forming white lupin.</title>
        <authorList>
            <person name="Hufnagel B."/>
            <person name="Marques A."/>
            <person name="Soriano A."/>
            <person name="Marques L."/>
            <person name="Divol F."/>
            <person name="Doumas P."/>
            <person name="Sallet E."/>
            <person name="Mancinotti D."/>
            <person name="Carrere S."/>
            <person name="Marande W."/>
            <person name="Arribat S."/>
            <person name="Keller J."/>
            <person name="Huneau C."/>
            <person name="Blein T."/>
            <person name="Aime D."/>
            <person name="Laguerre M."/>
            <person name="Taylor J."/>
            <person name="Schubert V."/>
            <person name="Nelson M."/>
            <person name="Geu-Flores F."/>
            <person name="Crespi M."/>
            <person name="Gallardo-Guerrero K."/>
            <person name="Delaux P.-M."/>
            <person name="Salse J."/>
            <person name="Berges H."/>
            <person name="Guyot R."/>
            <person name="Gouzy J."/>
            <person name="Peret B."/>
        </authorList>
    </citation>
    <scope>NUCLEOTIDE SEQUENCE [LARGE SCALE GENOMIC DNA]</scope>
    <source>
        <strain evidence="2">cv. Amiga</strain>
    </source>
</reference>
<proteinExistence type="predicted"/>
<keyword evidence="2" id="KW-1185">Reference proteome</keyword>